<keyword evidence="2" id="KW-1185">Reference proteome</keyword>
<dbReference type="Proteomes" id="UP000243096">
    <property type="component" value="Unassembled WGS sequence"/>
</dbReference>
<organism evidence="1 2">
    <name type="scientific">Mycetohabitans endofungorum</name>
    <dbReference type="NCBI Taxonomy" id="417203"/>
    <lineage>
        <taxon>Bacteria</taxon>
        <taxon>Pseudomonadati</taxon>
        <taxon>Pseudomonadota</taxon>
        <taxon>Betaproteobacteria</taxon>
        <taxon>Burkholderiales</taxon>
        <taxon>Burkholderiaceae</taxon>
        <taxon>Mycetohabitans</taxon>
    </lineage>
</organism>
<proteinExistence type="predicted"/>
<comment type="caution">
    <text evidence="1">The sequence shown here is derived from an EMBL/GenBank/DDBJ whole genome shotgun (WGS) entry which is preliminary data.</text>
</comment>
<dbReference type="EMBL" id="PRDW01000003">
    <property type="protein sequence ID" value="PPB84507.1"/>
    <property type="molecule type" value="Genomic_DNA"/>
</dbReference>
<gene>
    <name evidence="1" type="ORF">B0O95_103198</name>
</gene>
<reference evidence="1 2" key="1">
    <citation type="submission" date="2018-01" db="EMBL/GenBank/DDBJ databases">
        <title>Genomic Encyclopedia of Type Strains, Phase III (KMG-III): the genomes of soil and plant-associated and newly described type strains.</title>
        <authorList>
            <person name="Whitman W."/>
        </authorList>
    </citation>
    <scope>NUCLEOTIDE SEQUENCE [LARGE SCALE GENOMIC DNA]</scope>
    <source>
        <strain evidence="1 2">HKI456</strain>
    </source>
</reference>
<dbReference type="AlphaFoldDB" id="A0A2P5KCS4"/>
<accession>A0A2P5KCS4</accession>
<protein>
    <submittedName>
        <fullName evidence="1">Uncharacterized protein</fullName>
    </submittedName>
</protein>
<evidence type="ECO:0000313" key="1">
    <source>
        <dbReference type="EMBL" id="PPB84507.1"/>
    </source>
</evidence>
<name>A0A2P5KCS4_9BURK</name>
<evidence type="ECO:0000313" key="2">
    <source>
        <dbReference type="Proteomes" id="UP000243096"/>
    </source>
</evidence>
<sequence>MISFQRRCHPRAATSVGASAVTDMRLGCALTFWRLRPGPHG</sequence>